<evidence type="ECO:0000313" key="11">
    <source>
        <dbReference type="EMBL" id="SDD22609.1"/>
    </source>
</evidence>
<feature type="binding site" evidence="9">
    <location>
        <position position="131"/>
    </location>
    <ligand>
        <name>NAD(+)</name>
        <dbReference type="ChEBI" id="CHEBI:57540"/>
    </ligand>
</feature>
<sequence>MHEQVTFSNYSIGSGVYEDVVRICAPYGKRIALVVGDHGFPALEDKLVPALAEAGFITEAPLHYGGVASYENVQRLEALPTVRDADMIFGIGGGHVLDTAKCLADRVNKPVFTFPTIGSNCAAATSVSIMYRPDGSVVGPDFLQEAPRHVFIDEEVLLAAPSIYLYAGIGDTYAKYYEVTLNCRDVHLDYPLALGEHISGACASAMQAHAVGAMQAVKAGRLNDDFRQTVLTIIITTAMVSILVTLDHSPDYNSGLAHAIYYALTGVAGFDHEAHPHGEVVGFGVTVALLVDRWRQAFTEVMTLNKALGYPMVPEDLGLSMADMRRIYPAILEAADVRHYPYEITEDMLDDAFTALYTYEKEETTHDHF</sequence>
<dbReference type="CDD" id="cd08171">
    <property type="entry name" value="GlyDH-like"/>
    <property type="match status" value="1"/>
</dbReference>
<keyword evidence="2" id="KW-0560">Oxidoreductase</keyword>
<dbReference type="EC" id="1.1.1.6" evidence="5"/>
<dbReference type="InterPro" id="IPR001670">
    <property type="entry name" value="ADH_Fe/GldA"/>
</dbReference>
<evidence type="ECO:0000256" key="5">
    <source>
        <dbReference type="ARBA" id="ARBA00039147"/>
    </source>
</evidence>
<keyword evidence="3 9" id="KW-0520">NAD</keyword>
<dbReference type="RefSeq" id="WP_091791050.1">
    <property type="nucleotide sequence ID" value="NZ_FNAF01000002.1"/>
</dbReference>
<dbReference type="Pfam" id="PF00465">
    <property type="entry name" value="Fe-ADH"/>
    <property type="match status" value="1"/>
</dbReference>
<dbReference type="STRING" id="2741.SAMN04489866_10218"/>
<dbReference type="OrthoDB" id="5198708at2"/>
<keyword evidence="8" id="KW-0862">Zinc</keyword>
<dbReference type="PANTHER" id="PTHR43616">
    <property type="entry name" value="GLYCEROL DEHYDROGENASE"/>
    <property type="match status" value="1"/>
</dbReference>
<dbReference type="PANTHER" id="PTHR43616:SF5">
    <property type="entry name" value="GLYCEROL DEHYDROGENASE 1"/>
    <property type="match status" value="1"/>
</dbReference>
<evidence type="ECO:0000256" key="7">
    <source>
        <dbReference type="ARBA" id="ARBA00049006"/>
    </source>
</evidence>
<comment type="cofactor">
    <cofactor evidence="8">
        <name>Zn(2+)</name>
        <dbReference type="ChEBI" id="CHEBI:29105"/>
    </cofactor>
    <text evidence="8">Binds 1 zinc ion per subunit.</text>
</comment>
<evidence type="ECO:0000256" key="3">
    <source>
        <dbReference type="ARBA" id="ARBA00023027"/>
    </source>
</evidence>
<keyword evidence="12" id="KW-1185">Reference proteome</keyword>
<dbReference type="SUPFAM" id="SSF56796">
    <property type="entry name" value="Dehydroquinate synthase-like"/>
    <property type="match status" value="1"/>
</dbReference>
<keyword evidence="1 8" id="KW-0479">Metal-binding</keyword>
<evidence type="ECO:0000256" key="4">
    <source>
        <dbReference type="ARBA" id="ARBA00037918"/>
    </source>
</evidence>
<feature type="binding site" evidence="8">
    <location>
        <position position="171"/>
    </location>
    <ligand>
        <name>glycerol</name>
        <dbReference type="ChEBI" id="CHEBI:17754"/>
    </ligand>
</feature>
<evidence type="ECO:0000256" key="9">
    <source>
        <dbReference type="PIRSR" id="PIRSR000112-3"/>
    </source>
</evidence>
<comment type="pathway">
    <text evidence="4">Polyol metabolism; glycerol fermentation; glycerone phosphate from glycerol (oxidative route): step 1/2.</text>
</comment>
<dbReference type="GO" id="GO:0008888">
    <property type="term" value="F:glycerol dehydrogenase (NAD+) activity"/>
    <property type="evidence" value="ECO:0007669"/>
    <property type="project" value="UniProtKB-EC"/>
</dbReference>
<organism evidence="11 12">
    <name type="scientific">Peptococcus niger</name>
    <dbReference type="NCBI Taxonomy" id="2741"/>
    <lineage>
        <taxon>Bacteria</taxon>
        <taxon>Bacillati</taxon>
        <taxon>Bacillota</taxon>
        <taxon>Clostridia</taxon>
        <taxon>Eubacteriales</taxon>
        <taxon>Peptococcaceae</taxon>
        <taxon>Peptococcus</taxon>
    </lineage>
</organism>
<evidence type="ECO:0000256" key="1">
    <source>
        <dbReference type="ARBA" id="ARBA00022723"/>
    </source>
</evidence>
<dbReference type="PIRSF" id="PIRSF000112">
    <property type="entry name" value="Glycerol_dehydrogenase"/>
    <property type="match status" value="1"/>
</dbReference>
<comment type="catalytic activity">
    <reaction evidence="7">
        <text>glycerol + NAD(+) = dihydroxyacetone + NADH + H(+)</text>
        <dbReference type="Rhea" id="RHEA:13769"/>
        <dbReference type="ChEBI" id="CHEBI:15378"/>
        <dbReference type="ChEBI" id="CHEBI:16016"/>
        <dbReference type="ChEBI" id="CHEBI:17754"/>
        <dbReference type="ChEBI" id="CHEBI:57540"/>
        <dbReference type="ChEBI" id="CHEBI:57945"/>
        <dbReference type="EC" id="1.1.1.6"/>
    </reaction>
</comment>
<evidence type="ECO:0000256" key="6">
    <source>
        <dbReference type="ARBA" id="ARBA00040132"/>
    </source>
</evidence>
<evidence type="ECO:0000256" key="2">
    <source>
        <dbReference type="ARBA" id="ARBA00023002"/>
    </source>
</evidence>
<name>A0A1G6T0R3_PEPNI</name>
<feature type="binding site" evidence="9">
    <location>
        <begin position="116"/>
        <end position="119"/>
    </location>
    <ligand>
        <name>NAD(+)</name>
        <dbReference type="ChEBI" id="CHEBI:57540"/>
    </ligand>
</feature>
<protein>
    <recommendedName>
        <fullName evidence="6">Glycerol dehydrogenase</fullName>
        <ecNumber evidence="5">1.1.1.6</ecNumber>
    </recommendedName>
</protein>
<evidence type="ECO:0000256" key="8">
    <source>
        <dbReference type="PIRSR" id="PIRSR000112-1"/>
    </source>
</evidence>
<dbReference type="Gene3D" id="1.20.1090.10">
    <property type="entry name" value="Dehydroquinate synthase-like - alpha domain"/>
    <property type="match status" value="1"/>
</dbReference>
<evidence type="ECO:0000313" key="12">
    <source>
        <dbReference type="Proteomes" id="UP000198995"/>
    </source>
</evidence>
<dbReference type="AlphaFoldDB" id="A0A1G6T0R3"/>
<dbReference type="GO" id="GO:0046872">
    <property type="term" value="F:metal ion binding"/>
    <property type="evidence" value="ECO:0007669"/>
    <property type="project" value="UniProtKB-KW"/>
</dbReference>
<dbReference type="EMBL" id="FNAF01000002">
    <property type="protein sequence ID" value="SDD22609.1"/>
    <property type="molecule type" value="Genomic_DNA"/>
</dbReference>
<feature type="binding site" evidence="8">
    <location>
        <position position="277"/>
    </location>
    <ligand>
        <name>glycerol</name>
        <dbReference type="ChEBI" id="CHEBI:17754"/>
    </ligand>
</feature>
<dbReference type="Proteomes" id="UP000198995">
    <property type="component" value="Unassembled WGS sequence"/>
</dbReference>
<feature type="binding site" evidence="9">
    <location>
        <position position="125"/>
    </location>
    <ligand>
        <name>NAD(+)</name>
        <dbReference type="ChEBI" id="CHEBI:57540"/>
    </ligand>
</feature>
<reference evidence="11 12" key="1">
    <citation type="submission" date="2016-10" db="EMBL/GenBank/DDBJ databases">
        <authorList>
            <person name="de Groot N.N."/>
        </authorList>
    </citation>
    <scope>NUCLEOTIDE SEQUENCE [LARGE SCALE GENOMIC DNA]</scope>
    <source>
        <strain evidence="11 12">DSM 20475</strain>
    </source>
</reference>
<feature type="binding site" evidence="9">
    <location>
        <begin position="94"/>
        <end position="98"/>
    </location>
    <ligand>
        <name>NAD(+)</name>
        <dbReference type="ChEBI" id="CHEBI:57540"/>
    </ligand>
</feature>
<dbReference type="Gene3D" id="3.40.50.1970">
    <property type="match status" value="1"/>
</dbReference>
<proteinExistence type="predicted"/>
<gene>
    <name evidence="11" type="ORF">SAMN04489866_10218</name>
</gene>
<dbReference type="InterPro" id="IPR016205">
    <property type="entry name" value="Glycerol_DH"/>
</dbReference>
<accession>A0A1G6T0R3</accession>
<feature type="domain" description="Alcohol dehydrogenase iron-type/glycerol dehydrogenase GldA" evidence="10">
    <location>
        <begin position="9"/>
        <end position="135"/>
    </location>
</feature>
<feature type="binding site" evidence="8">
    <location>
        <position position="258"/>
    </location>
    <ligand>
        <name>glycerol</name>
        <dbReference type="ChEBI" id="CHEBI:17754"/>
    </ligand>
</feature>
<evidence type="ECO:0000259" key="10">
    <source>
        <dbReference type="Pfam" id="PF00465"/>
    </source>
</evidence>